<dbReference type="InterPro" id="IPR001264">
    <property type="entry name" value="Glyco_trans_51"/>
</dbReference>
<evidence type="ECO:0000259" key="20">
    <source>
        <dbReference type="Pfam" id="PF00912"/>
    </source>
</evidence>
<evidence type="ECO:0000259" key="19">
    <source>
        <dbReference type="Pfam" id="PF00905"/>
    </source>
</evidence>
<organism evidence="21 22">
    <name type="scientific">Marixanthomonas ophiurae</name>
    <dbReference type="NCBI Taxonomy" id="387659"/>
    <lineage>
        <taxon>Bacteria</taxon>
        <taxon>Pseudomonadati</taxon>
        <taxon>Bacteroidota</taxon>
        <taxon>Flavobacteriia</taxon>
        <taxon>Flavobacteriales</taxon>
        <taxon>Flavobacteriaceae</taxon>
        <taxon>Marixanthomonas</taxon>
    </lineage>
</organism>
<dbReference type="PANTHER" id="PTHR32282">
    <property type="entry name" value="BINDING PROTEIN TRANSPEPTIDASE, PUTATIVE-RELATED"/>
    <property type="match status" value="1"/>
</dbReference>
<comment type="similarity">
    <text evidence="4">In the N-terminal section; belongs to the glycosyltransferase 51 family.</text>
</comment>
<keyword evidence="11" id="KW-0133">Cell shape</keyword>
<keyword evidence="15" id="KW-0961">Cell wall biogenesis/degradation</keyword>
<comment type="subcellular location">
    <subcellularLocation>
        <location evidence="1">Cell membrane</location>
    </subcellularLocation>
</comment>
<keyword evidence="6" id="KW-0121">Carboxypeptidase</keyword>
<evidence type="ECO:0000256" key="13">
    <source>
        <dbReference type="ARBA" id="ARBA00023136"/>
    </source>
</evidence>
<protein>
    <submittedName>
        <fullName evidence="21">Penicillin-binding protein</fullName>
    </submittedName>
</protein>
<proteinExistence type="inferred from homology"/>
<dbReference type="Gene3D" id="1.10.3810.10">
    <property type="entry name" value="Biosynthetic peptidoglycan transglycosylase-like"/>
    <property type="match status" value="1"/>
</dbReference>
<evidence type="ECO:0000256" key="18">
    <source>
        <dbReference type="SAM" id="Phobius"/>
    </source>
</evidence>
<dbReference type="GO" id="GO:0005886">
    <property type="term" value="C:plasma membrane"/>
    <property type="evidence" value="ECO:0007669"/>
    <property type="project" value="UniProtKB-SubCell"/>
</dbReference>
<evidence type="ECO:0000256" key="15">
    <source>
        <dbReference type="ARBA" id="ARBA00023316"/>
    </source>
</evidence>
<dbReference type="GO" id="GO:0009002">
    <property type="term" value="F:serine-type D-Ala-D-Ala carboxypeptidase activity"/>
    <property type="evidence" value="ECO:0007669"/>
    <property type="project" value="UniProtKB-EC"/>
</dbReference>
<evidence type="ECO:0000313" key="21">
    <source>
        <dbReference type="EMBL" id="RFN58723.1"/>
    </source>
</evidence>
<dbReference type="PANTHER" id="PTHR32282:SF11">
    <property type="entry name" value="PENICILLIN-BINDING PROTEIN 1B"/>
    <property type="match status" value="1"/>
</dbReference>
<gene>
    <name evidence="21" type="ORF">DZ858_01185</name>
</gene>
<comment type="similarity">
    <text evidence="3">In the C-terminal section; belongs to the transpeptidase family.</text>
</comment>
<keyword evidence="18" id="KW-0812">Transmembrane</keyword>
<dbReference type="GO" id="GO:0009252">
    <property type="term" value="P:peptidoglycan biosynthetic process"/>
    <property type="evidence" value="ECO:0007669"/>
    <property type="project" value="UniProtKB-KW"/>
</dbReference>
<evidence type="ECO:0000256" key="14">
    <source>
        <dbReference type="ARBA" id="ARBA00023268"/>
    </source>
</evidence>
<comment type="catalytic activity">
    <reaction evidence="16">
        <text>Preferential cleavage: (Ac)2-L-Lys-D-Ala-|-D-Ala. Also transpeptidation of peptidyl-alanyl moieties that are N-acyl substituents of D-alanine.</text>
        <dbReference type="EC" id="3.4.16.4"/>
    </reaction>
</comment>
<evidence type="ECO:0000256" key="7">
    <source>
        <dbReference type="ARBA" id="ARBA00022670"/>
    </source>
</evidence>
<dbReference type="InterPro" id="IPR012338">
    <property type="entry name" value="Beta-lactam/transpept-like"/>
</dbReference>
<keyword evidence="12" id="KW-0573">Peptidoglycan synthesis</keyword>
<evidence type="ECO:0000256" key="8">
    <source>
        <dbReference type="ARBA" id="ARBA00022676"/>
    </source>
</evidence>
<feature type="domain" description="Glycosyl transferase family 51" evidence="20">
    <location>
        <begin position="62"/>
        <end position="241"/>
    </location>
</feature>
<evidence type="ECO:0000256" key="5">
    <source>
        <dbReference type="ARBA" id="ARBA00022475"/>
    </source>
</evidence>
<evidence type="ECO:0000256" key="16">
    <source>
        <dbReference type="ARBA" id="ARBA00034000"/>
    </source>
</evidence>
<keyword evidence="9" id="KW-0808">Transferase</keyword>
<keyword evidence="10" id="KW-0378">Hydrolase</keyword>
<dbReference type="GO" id="GO:0006508">
    <property type="term" value="P:proteolysis"/>
    <property type="evidence" value="ECO:0007669"/>
    <property type="project" value="UniProtKB-KW"/>
</dbReference>
<dbReference type="GO" id="GO:0008955">
    <property type="term" value="F:peptidoglycan glycosyltransferase activity"/>
    <property type="evidence" value="ECO:0007669"/>
    <property type="project" value="UniProtKB-EC"/>
</dbReference>
<evidence type="ECO:0000256" key="9">
    <source>
        <dbReference type="ARBA" id="ARBA00022679"/>
    </source>
</evidence>
<dbReference type="InterPro" id="IPR050396">
    <property type="entry name" value="Glycosyltr_51/Transpeptidase"/>
</dbReference>
<evidence type="ECO:0000256" key="17">
    <source>
        <dbReference type="ARBA" id="ARBA00049902"/>
    </source>
</evidence>
<dbReference type="GO" id="GO:0008658">
    <property type="term" value="F:penicillin binding"/>
    <property type="evidence" value="ECO:0007669"/>
    <property type="project" value="InterPro"/>
</dbReference>
<feature type="domain" description="Penicillin-binding protein transpeptidase" evidence="19">
    <location>
        <begin position="417"/>
        <end position="654"/>
    </location>
</feature>
<sequence>MKKKTRKKIGNLVLKATLLITGGISIFIISVRLGLWGSIPNMKEVQELSQYEASEIYDVNDELIGKFYLSNRQPIPYSDIPQHTIDALLATEDVRFYDHNGIDTKSLFRVFFKTILMQDASSGGGSTITQQLAKNLFSRENYGFLTLPVVKTKEMIVARRLEKNYSKKEIIELYFNTVPFSGNTYGIESAALKYFNKKTIELTPTEAATLIGTLKATYTYDPNRFPERNIKRRNIVLHQMHKYEFLTDTEYKKHIQDSLKLDYGHYDEQHGLAPYFREELRNKMLAWCKENKTKDAPYNLYTSGLKIYTTLDKTLQQYAEEAIKEHLGKLQKTFEKEYGKSAPWLTNEALVTSIVKKTQAYKKLKAKDLSEEATLDSLSVKRKMWLYDIDGKKEVAASTIDSVQHYLKFLNAGMLSIDPQSGAIKSWIGGVDFEHFKYDHVKKSKRQVGSTFKPIVYTTALEQGVKPCDYFSAREVEYENMEGWSPSNSGDVDEKYLNYSLQTALTKSINTVSVKVLEEAGIENTIALAEKLGITSTLPKVPSLALGTAELSVSEMAGAYAAYVNDSKPVSPYYLLKVENKKGELLEEFKQKDTLQPAFSEITRQIMIEMMQSVVNNGTASRMRHTYGLRNDIAGKTGTTQSNKDAWFVSVMPKLVTVTWVGNDDHRIGFKTTRTGQGANAALPIAAKLFQKMNKDTTFNSITKARFKTPNATVVEMLDCEPTKRDGFFKRLFTNPDKKKKSNFKTKKN</sequence>
<dbReference type="AlphaFoldDB" id="A0A3E1Q9B5"/>
<reference evidence="21 22" key="1">
    <citation type="journal article" date="2007" name="Int. J. Syst. Evol. Microbiol.">
        <title>Marixanthomonas ophiurae gen. nov., sp. nov., a marine bacterium of the family Flavobacteriaceae isolated from a deep-sea brittle star.</title>
        <authorList>
            <person name="Romanenko L.A."/>
            <person name="Uchino M."/>
            <person name="Frolova G.M."/>
            <person name="Mikhailov V.V."/>
        </authorList>
    </citation>
    <scope>NUCLEOTIDE SEQUENCE [LARGE SCALE GENOMIC DNA]</scope>
    <source>
        <strain evidence="21 22">KMM 3046</strain>
    </source>
</reference>
<evidence type="ECO:0000256" key="10">
    <source>
        <dbReference type="ARBA" id="ARBA00022801"/>
    </source>
</evidence>
<dbReference type="GO" id="GO:0008360">
    <property type="term" value="P:regulation of cell shape"/>
    <property type="evidence" value="ECO:0007669"/>
    <property type="project" value="UniProtKB-KW"/>
</dbReference>
<evidence type="ECO:0000313" key="22">
    <source>
        <dbReference type="Proteomes" id="UP000261082"/>
    </source>
</evidence>
<dbReference type="Proteomes" id="UP000261082">
    <property type="component" value="Unassembled WGS sequence"/>
</dbReference>
<feature type="transmembrane region" description="Helical" evidence="18">
    <location>
        <begin position="12"/>
        <end position="36"/>
    </location>
</feature>
<evidence type="ECO:0000256" key="4">
    <source>
        <dbReference type="ARBA" id="ARBA00007739"/>
    </source>
</evidence>
<dbReference type="RefSeq" id="WP_117157747.1">
    <property type="nucleotide sequence ID" value="NZ_QVID01000001.1"/>
</dbReference>
<dbReference type="InterPro" id="IPR023346">
    <property type="entry name" value="Lysozyme-like_dom_sf"/>
</dbReference>
<evidence type="ECO:0000256" key="2">
    <source>
        <dbReference type="ARBA" id="ARBA00004752"/>
    </source>
</evidence>
<evidence type="ECO:0000256" key="3">
    <source>
        <dbReference type="ARBA" id="ARBA00007090"/>
    </source>
</evidence>
<keyword evidence="14" id="KW-0511">Multifunctional enzyme</keyword>
<comment type="pathway">
    <text evidence="2">Cell wall biogenesis; peptidoglycan biosynthesis.</text>
</comment>
<name>A0A3E1Q9B5_9FLAO</name>
<evidence type="ECO:0000256" key="12">
    <source>
        <dbReference type="ARBA" id="ARBA00022984"/>
    </source>
</evidence>
<keyword evidence="18" id="KW-1133">Transmembrane helix</keyword>
<keyword evidence="13 18" id="KW-0472">Membrane</keyword>
<dbReference type="GO" id="GO:0071555">
    <property type="term" value="P:cell wall organization"/>
    <property type="evidence" value="ECO:0007669"/>
    <property type="project" value="UniProtKB-KW"/>
</dbReference>
<dbReference type="EMBL" id="QVID01000001">
    <property type="protein sequence ID" value="RFN58723.1"/>
    <property type="molecule type" value="Genomic_DNA"/>
</dbReference>
<accession>A0A3E1Q9B5</accession>
<dbReference type="OrthoDB" id="9766909at2"/>
<keyword evidence="7" id="KW-0645">Protease</keyword>
<comment type="catalytic activity">
    <reaction evidence="17">
        <text>[GlcNAc-(1-&gt;4)-Mur2Ac(oyl-L-Ala-gamma-D-Glu-L-Lys-D-Ala-D-Ala)](n)-di-trans,octa-cis-undecaprenyl diphosphate + beta-D-GlcNAc-(1-&gt;4)-Mur2Ac(oyl-L-Ala-gamma-D-Glu-L-Lys-D-Ala-D-Ala)-di-trans,octa-cis-undecaprenyl diphosphate = [GlcNAc-(1-&gt;4)-Mur2Ac(oyl-L-Ala-gamma-D-Glu-L-Lys-D-Ala-D-Ala)](n+1)-di-trans,octa-cis-undecaprenyl diphosphate + di-trans,octa-cis-undecaprenyl diphosphate + H(+)</text>
        <dbReference type="Rhea" id="RHEA:23708"/>
        <dbReference type="Rhea" id="RHEA-COMP:9602"/>
        <dbReference type="Rhea" id="RHEA-COMP:9603"/>
        <dbReference type="ChEBI" id="CHEBI:15378"/>
        <dbReference type="ChEBI" id="CHEBI:58405"/>
        <dbReference type="ChEBI" id="CHEBI:60033"/>
        <dbReference type="ChEBI" id="CHEBI:78435"/>
        <dbReference type="EC" id="2.4.99.28"/>
    </reaction>
</comment>
<evidence type="ECO:0000256" key="1">
    <source>
        <dbReference type="ARBA" id="ARBA00004236"/>
    </source>
</evidence>
<dbReference type="GO" id="GO:0030288">
    <property type="term" value="C:outer membrane-bounded periplasmic space"/>
    <property type="evidence" value="ECO:0007669"/>
    <property type="project" value="TreeGrafter"/>
</dbReference>
<dbReference type="SUPFAM" id="SSF53955">
    <property type="entry name" value="Lysozyme-like"/>
    <property type="match status" value="1"/>
</dbReference>
<evidence type="ECO:0000256" key="6">
    <source>
        <dbReference type="ARBA" id="ARBA00022645"/>
    </source>
</evidence>
<dbReference type="Pfam" id="PF00912">
    <property type="entry name" value="Transgly"/>
    <property type="match status" value="1"/>
</dbReference>
<dbReference type="Gene3D" id="3.40.710.10">
    <property type="entry name" value="DD-peptidase/beta-lactamase superfamily"/>
    <property type="match status" value="2"/>
</dbReference>
<keyword evidence="5" id="KW-1003">Cell membrane</keyword>
<keyword evidence="8" id="KW-0328">Glycosyltransferase</keyword>
<evidence type="ECO:0000256" key="11">
    <source>
        <dbReference type="ARBA" id="ARBA00022960"/>
    </source>
</evidence>
<comment type="caution">
    <text evidence="21">The sequence shown here is derived from an EMBL/GenBank/DDBJ whole genome shotgun (WGS) entry which is preliminary data.</text>
</comment>
<keyword evidence="22" id="KW-1185">Reference proteome</keyword>
<dbReference type="Pfam" id="PF00905">
    <property type="entry name" value="Transpeptidase"/>
    <property type="match status" value="1"/>
</dbReference>
<dbReference type="SUPFAM" id="SSF56601">
    <property type="entry name" value="beta-lactamase/transpeptidase-like"/>
    <property type="match status" value="1"/>
</dbReference>
<dbReference type="InterPro" id="IPR001460">
    <property type="entry name" value="PCN-bd_Tpept"/>
</dbReference>
<dbReference type="InterPro" id="IPR036950">
    <property type="entry name" value="PBP_transglycosylase"/>
</dbReference>